<evidence type="ECO:0000313" key="7">
    <source>
        <dbReference type="Proteomes" id="UP000604046"/>
    </source>
</evidence>
<dbReference type="EMBL" id="CAJNDS010000402">
    <property type="protein sequence ID" value="CAE7202344.1"/>
    <property type="molecule type" value="Genomic_DNA"/>
</dbReference>
<evidence type="ECO:0000256" key="4">
    <source>
        <dbReference type="ARBA" id="ARBA00023136"/>
    </source>
</evidence>
<organism evidence="6 7">
    <name type="scientific">Symbiodinium natans</name>
    <dbReference type="NCBI Taxonomy" id="878477"/>
    <lineage>
        <taxon>Eukaryota</taxon>
        <taxon>Sar</taxon>
        <taxon>Alveolata</taxon>
        <taxon>Dinophyceae</taxon>
        <taxon>Suessiales</taxon>
        <taxon>Symbiodiniaceae</taxon>
        <taxon>Symbiodinium</taxon>
    </lineage>
</organism>
<protein>
    <submittedName>
        <fullName evidence="6">Senju protein</fullName>
    </submittedName>
</protein>
<evidence type="ECO:0000256" key="3">
    <source>
        <dbReference type="ARBA" id="ARBA00022989"/>
    </source>
</evidence>
<dbReference type="PANTHER" id="PTHR10231">
    <property type="entry name" value="NUCLEOTIDE-SUGAR TRANSMEMBRANE TRANSPORTER"/>
    <property type="match status" value="1"/>
</dbReference>
<evidence type="ECO:0000313" key="6">
    <source>
        <dbReference type="EMBL" id="CAE7202344.1"/>
    </source>
</evidence>
<dbReference type="Proteomes" id="UP000604046">
    <property type="component" value="Unassembled WGS sequence"/>
</dbReference>
<gene>
    <name evidence="6" type="primary">senju</name>
    <name evidence="6" type="ORF">SNAT2548_LOCUS6118</name>
</gene>
<sequence>MLGLSTFFKQGLFATYVGLWTSSHLLVYSSRLASAPAYNATSVVLLTEMVKLCLASAMFVAYDGPLSEMLRLTWTHRRVLLKYAIPAVLYALYNNLLYVNLAAFDPGTYNVLLQLKIALTGLLYQVLFAKQLNRNQWRAIFLITGGCMCKESGKVKALGFQANLSSWLLLIVQMLCSVLAGVYNEVLLKASDSANSTVPTNLQNAFMYFQSIVVNGIVLVWEGQVAESISADNVAAILTPRVLLIIGIMSSVGLVTGFFLKHLDSVLKAVASGLEVVFTTLLGFLLFGAPLGVAGVASAALVGSGVALYSRPVPVRPPSAEDELKIV</sequence>
<keyword evidence="7" id="KW-1185">Reference proteome</keyword>
<dbReference type="GO" id="GO:0015165">
    <property type="term" value="F:pyrimidine nucleotide-sugar transmembrane transporter activity"/>
    <property type="evidence" value="ECO:0007669"/>
    <property type="project" value="InterPro"/>
</dbReference>
<dbReference type="InterPro" id="IPR037185">
    <property type="entry name" value="EmrE-like"/>
</dbReference>
<feature type="transmembrane region" description="Helical" evidence="5">
    <location>
        <begin position="242"/>
        <end position="260"/>
    </location>
</feature>
<dbReference type="SUPFAM" id="SSF103481">
    <property type="entry name" value="Multidrug resistance efflux transporter EmrE"/>
    <property type="match status" value="1"/>
</dbReference>
<evidence type="ECO:0000256" key="1">
    <source>
        <dbReference type="ARBA" id="ARBA00004141"/>
    </source>
</evidence>
<reference evidence="6" key="1">
    <citation type="submission" date="2021-02" db="EMBL/GenBank/DDBJ databases">
        <authorList>
            <person name="Dougan E. K."/>
            <person name="Rhodes N."/>
            <person name="Thang M."/>
            <person name="Chan C."/>
        </authorList>
    </citation>
    <scope>NUCLEOTIDE SEQUENCE</scope>
</reference>
<accession>A0A812JAF0</accession>
<dbReference type="Pfam" id="PF04142">
    <property type="entry name" value="Nuc_sug_transp"/>
    <property type="match status" value="1"/>
</dbReference>
<dbReference type="GO" id="GO:0000139">
    <property type="term" value="C:Golgi membrane"/>
    <property type="evidence" value="ECO:0007669"/>
    <property type="project" value="InterPro"/>
</dbReference>
<feature type="transmembrane region" description="Helical" evidence="5">
    <location>
        <begin position="280"/>
        <end position="309"/>
    </location>
</feature>
<feature type="transmembrane region" description="Helical" evidence="5">
    <location>
        <begin position="164"/>
        <end position="183"/>
    </location>
</feature>
<dbReference type="OrthoDB" id="419167at2759"/>
<name>A0A812JAF0_9DINO</name>
<dbReference type="NCBIfam" id="TIGR00803">
    <property type="entry name" value="nst"/>
    <property type="match status" value="1"/>
</dbReference>
<keyword evidence="4 5" id="KW-0472">Membrane</keyword>
<comment type="caution">
    <text evidence="6">The sequence shown here is derived from an EMBL/GenBank/DDBJ whole genome shotgun (WGS) entry which is preliminary data.</text>
</comment>
<dbReference type="AlphaFoldDB" id="A0A812JAF0"/>
<comment type="subcellular location">
    <subcellularLocation>
        <location evidence="1">Membrane</location>
        <topology evidence="1">Multi-pass membrane protein</topology>
    </subcellularLocation>
</comment>
<dbReference type="InterPro" id="IPR007271">
    <property type="entry name" value="Nuc_sug_transpt"/>
</dbReference>
<feature type="transmembrane region" description="Helical" evidence="5">
    <location>
        <begin position="109"/>
        <end position="128"/>
    </location>
</feature>
<keyword evidence="3 5" id="KW-1133">Transmembrane helix</keyword>
<feature type="transmembrane region" description="Helical" evidence="5">
    <location>
        <begin position="83"/>
        <end position="103"/>
    </location>
</feature>
<evidence type="ECO:0000256" key="5">
    <source>
        <dbReference type="SAM" id="Phobius"/>
    </source>
</evidence>
<keyword evidence="2 5" id="KW-0812">Transmembrane</keyword>
<feature type="transmembrane region" description="Helical" evidence="5">
    <location>
        <begin position="203"/>
        <end position="221"/>
    </location>
</feature>
<evidence type="ECO:0000256" key="2">
    <source>
        <dbReference type="ARBA" id="ARBA00022692"/>
    </source>
</evidence>
<proteinExistence type="predicted"/>